<dbReference type="GO" id="GO:0004518">
    <property type="term" value="F:nuclease activity"/>
    <property type="evidence" value="ECO:0007669"/>
    <property type="project" value="UniProtKB-KW"/>
</dbReference>
<dbReference type="GO" id="GO:0009380">
    <property type="term" value="C:excinuclease repair complex"/>
    <property type="evidence" value="ECO:0007669"/>
    <property type="project" value="InterPro"/>
</dbReference>
<evidence type="ECO:0000256" key="9">
    <source>
        <dbReference type="ARBA" id="ARBA00022833"/>
    </source>
</evidence>
<keyword evidence="5" id="KW-0547">Nucleotide-binding</keyword>
<dbReference type="InterPro" id="IPR017871">
    <property type="entry name" value="ABC_transporter-like_CS"/>
</dbReference>
<dbReference type="GO" id="GO:0005737">
    <property type="term" value="C:cytoplasm"/>
    <property type="evidence" value="ECO:0007669"/>
    <property type="project" value="UniProtKB-SubCell"/>
</dbReference>
<proteinExistence type="inferred from homology"/>
<evidence type="ECO:0000256" key="11">
    <source>
        <dbReference type="ARBA" id="ARBA00022881"/>
    </source>
</evidence>
<evidence type="ECO:0000256" key="5">
    <source>
        <dbReference type="ARBA" id="ARBA00022741"/>
    </source>
</evidence>
<dbReference type="Gene3D" id="3.40.50.300">
    <property type="entry name" value="P-loop containing nucleotide triphosphate hydrolases"/>
    <property type="match status" value="3"/>
</dbReference>
<dbReference type="InterPro" id="IPR041102">
    <property type="entry name" value="UvrA_inter"/>
</dbReference>
<evidence type="ECO:0000256" key="6">
    <source>
        <dbReference type="ARBA" id="ARBA00022763"/>
    </source>
</evidence>
<dbReference type="NCBIfam" id="NF001503">
    <property type="entry name" value="PRK00349.1"/>
    <property type="match status" value="1"/>
</dbReference>
<keyword evidence="19" id="KW-1185">Reference proteome</keyword>
<dbReference type="AlphaFoldDB" id="A0A517YCP1"/>
<keyword evidence="13" id="KW-0234">DNA repair</keyword>
<evidence type="ECO:0000313" key="19">
    <source>
        <dbReference type="Proteomes" id="UP000315017"/>
    </source>
</evidence>
<name>A0A517YCP1_9BACT</name>
<dbReference type="Gene3D" id="3.30.190.20">
    <property type="match status" value="1"/>
</dbReference>
<keyword evidence="11" id="KW-0267">Excision nuclease</keyword>
<comment type="similarity">
    <text evidence="14">Belongs to the ABC transporter superfamily. UvrA family.</text>
</comment>
<dbReference type="InterPro" id="IPR004602">
    <property type="entry name" value="UvrA"/>
</dbReference>
<dbReference type="RefSeq" id="WP_145089264.1">
    <property type="nucleotide sequence ID" value="NZ_CP036274.1"/>
</dbReference>
<keyword evidence="7" id="KW-0228">DNA excision</keyword>
<evidence type="ECO:0000256" key="15">
    <source>
        <dbReference type="ARBA" id="ARBA00039316"/>
    </source>
</evidence>
<keyword evidence="9" id="KW-0862">Zinc</keyword>
<keyword evidence="4" id="KW-0677">Repeat</keyword>
<reference evidence="18 19" key="1">
    <citation type="submission" date="2019-02" db="EMBL/GenBank/DDBJ databases">
        <title>Deep-cultivation of Planctomycetes and their phenomic and genomic characterization uncovers novel biology.</title>
        <authorList>
            <person name="Wiegand S."/>
            <person name="Jogler M."/>
            <person name="Boedeker C."/>
            <person name="Pinto D."/>
            <person name="Vollmers J."/>
            <person name="Rivas-Marin E."/>
            <person name="Kohn T."/>
            <person name="Peeters S.H."/>
            <person name="Heuer A."/>
            <person name="Rast P."/>
            <person name="Oberbeckmann S."/>
            <person name="Bunk B."/>
            <person name="Jeske O."/>
            <person name="Meyerdierks A."/>
            <person name="Storesund J.E."/>
            <person name="Kallscheuer N."/>
            <person name="Luecker S."/>
            <person name="Lage O.M."/>
            <person name="Pohl T."/>
            <person name="Merkel B.J."/>
            <person name="Hornburger P."/>
            <person name="Mueller R.-W."/>
            <person name="Bruemmer F."/>
            <person name="Labrenz M."/>
            <person name="Spormann A.M."/>
            <person name="Op den Camp H."/>
            <person name="Overmann J."/>
            <person name="Amann R."/>
            <person name="Jetten M.S.M."/>
            <person name="Mascher T."/>
            <person name="Medema M.H."/>
            <person name="Devos D.P."/>
            <person name="Kaster A.-K."/>
            <person name="Ovreas L."/>
            <person name="Rohde M."/>
            <person name="Galperin M.Y."/>
            <person name="Jogler C."/>
        </authorList>
    </citation>
    <scope>NUCLEOTIDE SEQUENCE [LARGE SCALE GENOMIC DNA]</scope>
    <source>
        <strain evidence="18 19">ETA_A8</strain>
    </source>
</reference>
<dbReference type="GO" id="GO:0006289">
    <property type="term" value="P:nucleotide-excision repair"/>
    <property type="evidence" value="ECO:0007669"/>
    <property type="project" value="InterPro"/>
</dbReference>
<keyword evidence="6" id="KW-0227">DNA damage</keyword>
<dbReference type="PROSITE" id="PS50893">
    <property type="entry name" value="ABC_TRANSPORTER_2"/>
    <property type="match status" value="1"/>
</dbReference>
<dbReference type="KEGG" id="aagg:ETAA8_29830"/>
<dbReference type="Proteomes" id="UP000315017">
    <property type="component" value="Chromosome"/>
</dbReference>
<dbReference type="CDD" id="cd03271">
    <property type="entry name" value="ABC_UvrA_II"/>
    <property type="match status" value="1"/>
</dbReference>
<protein>
    <recommendedName>
        <fullName evidence="15">UvrABC system protein A</fullName>
    </recommendedName>
    <alternativeName>
        <fullName evidence="16">Excinuclease ABC subunit A</fullName>
    </alternativeName>
</protein>
<evidence type="ECO:0000256" key="4">
    <source>
        <dbReference type="ARBA" id="ARBA00022737"/>
    </source>
</evidence>
<dbReference type="Pfam" id="PF17760">
    <property type="entry name" value="UvrA_inter"/>
    <property type="match status" value="1"/>
</dbReference>
<organism evidence="18 19">
    <name type="scientific">Anatilimnocola aggregata</name>
    <dbReference type="NCBI Taxonomy" id="2528021"/>
    <lineage>
        <taxon>Bacteria</taxon>
        <taxon>Pseudomonadati</taxon>
        <taxon>Planctomycetota</taxon>
        <taxon>Planctomycetia</taxon>
        <taxon>Pirellulales</taxon>
        <taxon>Pirellulaceae</taxon>
        <taxon>Anatilimnocola</taxon>
    </lineage>
</organism>
<gene>
    <name evidence="18" type="primary">uvrA_2</name>
    <name evidence="18" type="ORF">ETAA8_29830</name>
</gene>
<evidence type="ECO:0000256" key="8">
    <source>
        <dbReference type="ARBA" id="ARBA00022771"/>
    </source>
</evidence>
<dbReference type="Gene3D" id="1.20.1580.10">
    <property type="entry name" value="ABC transporter ATPase like domain"/>
    <property type="match status" value="4"/>
</dbReference>
<evidence type="ECO:0000256" key="2">
    <source>
        <dbReference type="ARBA" id="ARBA00022490"/>
    </source>
</evidence>
<evidence type="ECO:0000256" key="7">
    <source>
        <dbReference type="ARBA" id="ARBA00022769"/>
    </source>
</evidence>
<dbReference type="PANTHER" id="PTHR43152">
    <property type="entry name" value="UVRABC SYSTEM PROTEIN A"/>
    <property type="match status" value="1"/>
</dbReference>
<keyword evidence="12" id="KW-0238">DNA-binding</keyword>
<evidence type="ECO:0000256" key="13">
    <source>
        <dbReference type="ARBA" id="ARBA00023204"/>
    </source>
</evidence>
<sequence length="967" mass="104167">MPSQNSSSSISTGEALALAAGSEYSAISIRGARTHNLQNVDLDIPHGKLVVITGPSGSGKSSLAFDTVYAEGQRQYIESLSVYSRQFLTQLQRPDVDSIDGLQPTICIDQRPGNQNPRSTVATNTEIYDYLRLLMARLGDVSCHQCGEPVRHQSLDQIQEALLSLAEGTKLLILAPIVRGRKGQHAEALATVRKAGLVRARIDGQLCELDAAPQLDARKAHTIEAVVDRIVVRPGVNSRLAESLQLAARHGDGALVACYLDPEQEKQARTTGTTTEGLWTDRLFSTKYACPNCQVNLAEIEPRTFSFNSPYGACPKCEGLGHLNQFDPDLVVPIRGLSLASGVVAPWAGLRSATVKKSRASLEAFLTEHDKAKDANWSDFTESFFTQLLYGEPAEKTDRFVGLMTLLEQELATATDEARREQLEAYRGQISCQECGGSRLRREALGVRVAGKTIHEITQQSIYAAAAFFQGLHYAGHDQQIAKPILQEIRSRLGFLQQVGLGYLTLARSSDSLSGGEFQRVRLATGIGAGLAGILYILDEPSIGLHSRDNDRLIAALRDLQTNGSTVLVVEHDEAMMHAADWLIDIGPGAGSQGGKVIAAGTPAEVAADPLSLTGAYLSGRQTIAVPTNRRTADLARAITIAGCTANNLQNVTATIPLGLLIAVTGVSGSGKSSLINETLAPALIRKLGGVAPKPAAHASLVGTELIDKVIEIDQRGLGRSPRSNAATYTGLWDEIRKVFATTKEARQLGYAPNRFSFNVAGGRCETCQGQGLQRIEMNFLPDIFVPCPTCSGQRFNAQTLQVLYRGKNIAEILEMSIDEAVGFFENFSHIERTLVSLCDVGLGYLKLGQPSTTLSGGEAQRVKLATELARAETGRTFYLLDEPTTGLHFDDIRLLLGVLQKLVDRGNTVLVIEHNLDVIKSADWLIDLGPDGGDGGGQIMFAGTPEQLASLPENLTGKFLKPLLKH</sequence>
<evidence type="ECO:0000256" key="3">
    <source>
        <dbReference type="ARBA" id="ARBA00022723"/>
    </source>
</evidence>
<dbReference type="NCBIfam" id="TIGR00630">
    <property type="entry name" value="uvra"/>
    <property type="match status" value="1"/>
</dbReference>
<keyword evidence="8" id="KW-0863">Zinc-finger</keyword>
<dbReference type="PROSITE" id="PS00211">
    <property type="entry name" value="ABC_TRANSPORTER_1"/>
    <property type="match status" value="2"/>
</dbReference>
<keyword evidence="10" id="KW-0067">ATP-binding</keyword>
<dbReference type="SUPFAM" id="SSF52540">
    <property type="entry name" value="P-loop containing nucleoside triphosphate hydrolases"/>
    <property type="match status" value="2"/>
</dbReference>
<dbReference type="GO" id="GO:0008270">
    <property type="term" value="F:zinc ion binding"/>
    <property type="evidence" value="ECO:0007669"/>
    <property type="project" value="UniProtKB-KW"/>
</dbReference>
<dbReference type="InterPro" id="IPR027417">
    <property type="entry name" value="P-loop_NTPase"/>
</dbReference>
<dbReference type="GO" id="GO:0005524">
    <property type="term" value="F:ATP binding"/>
    <property type="evidence" value="ECO:0007669"/>
    <property type="project" value="UniProtKB-KW"/>
</dbReference>
<evidence type="ECO:0000256" key="14">
    <source>
        <dbReference type="ARBA" id="ARBA00038000"/>
    </source>
</evidence>
<keyword evidence="3" id="KW-0479">Metal-binding</keyword>
<dbReference type="InterPro" id="IPR041552">
    <property type="entry name" value="UvrA_DNA-bd"/>
</dbReference>
<dbReference type="InterPro" id="IPR003439">
    <property type="entry name" value="ABC_transporter-like_ATP-bd"/>
</dbReference>
<dbReference type="GO" id="GO:0016887">
    <property type="term" value="F:ATP hydrolysis activity"/>
    <property type="evidence" value="ECO:0007669"/>
    <property type="project" value="InterPro"/>
</dbReference>
<dbReference type="PANTHER" id="PTHR43152:SF3">
    <property type="entry name" value="UVRABC SYSTEM PROTEIN A"/>
    <property type="match status" value="1"/>
</dbReference>
<keyword evidence="2" id="KW-0963">Cytoplasm</keyword>
<accession>A0A517YCP1</accession>
<dbReference type="OrthoDB" id="9809851at2"/>
<comment type="subcellular location">
    <subcellularLocation>
        <location evidence="1">Cytoplasm</location>
    </subcellularLocation>
</comment>
<evidence type="ECO:0000256" key="10">
    <source>
        <dbReference type="ARBA" id="ARBA00022840"/>
    </source>
</evidence>
<dbReference type="GO" id="GO:0003677">
    <property type="term" value="F:DNA binding"/>
    <property type="evidence" value="ECO:0007669"/>
    <property type="project" value="UniProtKB-KW"/>
</dbReference>
<evidence type="ECO:0000313" key="18">
    <source>
        <dbReference type="EMBL" id="QDU27892.1"/>
    </source>
</evidence>
<dbReference type="Pfam" id="PF17755">
    <property type="entry name" value="UvrA_DNA-bind"/>
    <property type="match status" value="1"/>
</dbReference>
<evidence type="ECO:0000256" key="1">
    <source>
        <dbReference type="ARBA" id="ARBA00004496"/>
    </source>
</evidence>
<evidence type="ECO:0000256" key="16">
    <source>
        <dbReference type="ARBA" id="ARBA00042156"/>
    </source>
</evidence>
<dbReference type="EMBL" id="CP036274">
    <property type="protein sequence ID" value="QDU27892.1"/>
    <property type="molecule type" value="Genomic_DNA"/>
</dbReference>
<evidence type="ECO:0000256" key="12">
    <source>
        <dbReference type="ARBA" id="ARBA00023125"/>
    </source>
</evidence>
<feature type="domain" description="ABC transporter" evidence="17">
    <location>
        <begin position="630"/>
        <end position="962"/>
    </location>
</feature>
<evidence type="ECO:0000259" key="17">
    <source>
        <dbReference type="PROSITE" id="PS50893"/>
    </source>
</evidence>